<evidence type="ECO:0000259" key="3">
    <source>
        <dbReference type="Pfam" id="PF05378"/>
    </source>
</evidence>
<dbReference type="GO" id="GO:0005829">
    <property type="term" value="C:cytosol"/>
    <property type="evidence" value="ECO:0007669"/>
    <property type="project" value="TreeGrafter"/>
</dbReference>
<dbReference type="InterPro" id="IPR049517">
    <property type="entry name" value="ACX-like_C"/>
</dbReference>
<accession>A0A2T6B3D4</accession>
<dbReference type="PANTHER" id="PTHR11365">
    <property type="entry name" value="5-OXOPROLINASE RELATED"/>
    <property type="match status" value="1"/>
</dbReference>
<dbReference type="InterPro" id="IPR045079">
    <property type="entry name" value="Oxoprolinase-like"/>
</dbReference>
<feature type="domain" description="Acetophenone carboxylase-like C-terminal" evidence="4">
    <location>
        <begin position="504"/>
        <end position="673"/>
    </location>
</feature>
<evidence type="ECO:0000259" key="2">
    <source>
        <dbReference type="Pfam" id="PF01968"/>
    </source>
</evidence>
<dbReference type="Proteomes" id="UP000244224">
    <property type="component" value="Unassembled WGS sequence"/>
</dbReference>
<dbReference type="OrthoDB" id="9759608at2"/>
<keyword evidence="6" id="KW-1185">Reference proteome</keyword>
<dbReference type="Gene3D" id="3.30.420.40">
    <property type="match status" value="1"/>
</dbReference>
<feature type="domain" description="Hydantoinase A/oxoprolinase" evidence="2">
    <location>
        <begin position="205"/>
        <end position="486"/>
    </location>
</feature>
<gene>
    <name evidence="5" type="ORF">C8N34_105209</name>
</gene>
<dbReference type="Pfam" id="PF01968">
    <property type="entry name" value="Hydantoinase_A"/>
    <property type="match status" value="1"/>
</dbReference>
<proteinExistence type="predicted"/>
<dbReference type="Pfam" id="PF19278">
    <property type="entry name" value="Hydant_A_C"/>
    <property type="match status" value="1"/>
</dbReference>
<dbReference type="GO" id="GO:0006749">
    <property type="term" value="P:glutathione metabolic process"/>
    <property type="evidence" value="ECO:0007669"/>
    <property type="project" value="TreeGrafter"/>
</dbReference>
<comment type="caution">
    <text evidence="5">The sequence shown here is derived from an EMBL/GenBank/DDBJ whole genome shotgun (WGS) entry which is preliminary data.</text>
</comment>
<dbReference type="InterPro" id="IPR002821">
    <property type="entry name" value="Hydantoinase_A"/>
</dbReference>
<evidence type="ECO:0000259" key="4">
    <source>
        <dbReference type="Pfam" id="PF19278"/>
    </source>
</evidence>
<dbReference type="GO" id="GO:0017168">
    <property type="term" value="F:5-oxoprolinase (ATP-hydrolyzing) activity"/>
    <property type="evidence" value="ECO:0007669"/>
    <property type="project" value="TreeGrafter"/>
</dbReference>
<sequence>MAETWTIGVDVGGTFTDLCAIESASGRIALNKVSSTPANPAEAIIAGLDALAEKAGFDLGDVRAIGHGTTVATNALIQRTGAKVAMVTTRNFRDLVEIGRQIRPKMYDLKADFPPPLAPRHLRFEVDERIGADGAVVEPLDMASVDAVIESLRAEQVEAVAIAFLFAYLNPAHEQAVKARLVAALPGVAVSASSDVMPEFREYERSSTTLLNAYLQPAFAQYMHTLQAEVATRSPKSSLGVNQSSGGLMSVGTAREFPIRTAMSGPAAGANGAIHTAMQSGVANVITFDVGGTSADVALIRNRSIGLAFDRDVADFPVRMPMVDINTVGAGGGSLAWFDRDGLMKVGPASAGARPGPACYGRGGDQATVTDANVVLGRLSTSGLLGGDMSLDVEASFRVVGRVAGQLGCTVETAARGILDVMAANMVRAIRAISVERGHDPRDFVLMPFGGAGPLHAEACARALGIAQILVPLSPGILCAQGLLVAGRSESLVRSQRIALTPAAGPTLEALAEEMRREADQWFEAEAIPANERSATLVADMRYISQNYELQIPVTGALTDLETLRQSFFEAHARAYGFFNADDPVEVMALRLTPQGARPEIGSPPGRATASRVPQPKSRRPVWFSGSQALDTPVYDRDDLAAGTELTGPAVIDQFDSTLLLFPGDLVRVDGARNILITRGETEL</sequence>
<feature type="region of interest" description="Disordered" evidence="1">
    <location>
        <begin position="596"/>
        <end position="622"/>
    </location>
</feature>
<feature type="domain" description="Hydantoinase/oxoprolinase N-terminal" evidence="3">
    <location>
        <begin position="7"/>
        <end position="180"/>
    </location>
</feature>
<dbReference type="SUPFAM" id="SSF53067">
    <property type="entry name" value="Actin-like ATPase domain"/>
    <property type="match status" value="1"/>
</dbReference>
<dbReference type="PANTHER" id="PTHR11365:SF23">
    <property type="entry name" value="HYPOTHETICAL 5-OXOPROLINASE (EUROFUNG)-RELATED"/>
    <property type="match status" value="1"/>
</dbReference>
<dbReference type="RefSeq" id="WP_108128772.1">
    <property type="nucleotide sequence ID" value="NZ_QBKP01000005.1"/>
</dbReference>
<dbReference type="AlphaFoldDB" id="A0A2T6B3D4"/>
<organism evidence="5 6">
    <name type="scientific">Gemmobacter caeni</name>
    <dbReference type="NCBI Taxonomy" id="589035"/>
    <lineage>
        <taxon>Bacteria</taxon>
        <taxon>Pseudomonadati</taxon>
        <taxon>Pseudomonadota</taxon>
        <taxon>Alphaproteobacteria</taxon>
        <taxon>Rhodobacterales</taxon>
        <taxon>Paracoccaceae</taxon>
        <taxon>Gemmobacter</taxon>
    </lineage>
</organism>
<evidence type="ECO:0000313" key="6">
    <source>
        <dbReference type="Proteomes" id="UP000244224"/>
    </source>
</evidence>
<dbReference type="InterPro" id="IPR008040">
    <property type="entry name" value="Hydant_A_N"/>
</dbReference>
<evidence type="ECO:0000313" key="5">
    <source>
        <dbReference type="EMBL" id="PTX50564.1"/>
    </source>
</evidence>
<reference evidence="5 6" key="1">
    <citation type="submission" date="2018-04" db="EMBL/GenBank/DDBJ databases">
        <title>Genomic Encyclopedia of Archaeal and Bacterial Type Strains, Phase II (KMG-II): from individual species to whole genera.</title>
        <authorList>
            <person name="Goeker M."/>
        </authorList>
    </citation>
    <scope>NUCLEOTIDE SEQUENCE [LARGE SCALE GENOMIC DNA]</scope>
    <source>
        <strain evidence="5 6">DSM 21823</strain>
    </source>
</reference>
<name>A0A2T6B3D4_9RHOB</name>
<evidence type="ECO:0000256" key="1">
    <source>
        <dbReference type="SAM" id="MobiDB-lite"/>
    </source>
</evidence>
<dbReference type="Pfam" id="PF05378">
    <property type="entry name" value="Hydant_A_N"/>
    <property type="match status" value="1"/>
</dbReference>
<dbReference type="EMBL" id="QBKP01000005">
    <property type="protein sequence ID" value="PTX50564.1"/>
    <property type="molecule type" value="Genomic_DNA"/>
</dbReference>
<protein>
    <submittedName>
        <fullName evidence="5">N-methylhydantoinase A</fullName>
    </submittedName>
</protein>
<dbReference type="InterPro" id="IPR043129">
    <property type="entry name" value="ATPase_NBD"/>
</dbReference>